<evidence type="ECO:0000313" key="3">
    <source>
        <dbReference type="Proteomes" id="UP001473302"/>
    </source>
</evidence>
<reference evidence="2 3" key="1">
    <citation type="submission" date="2024-04" db="EMBL/GenBank/DDBJ databases">
        <title>genome sequences of Mucor flavus KT1a and Helicostylum pulchrum KT1b strains isolated from the surface of a dry-aged beef.</title>
        <authorList>
            <person name="Toyotome T."/>
            <person name="Hosono M."/>
            <person name="Torimaru M."/>
            <person name="Fukuda K."/>
            <person name="Mikami N."/>
        </authorList>
    </citation>
    <scope>NUCLEOTIDE SEQUENCE [LARGE SCALE GENOMIC DNA]</scope>
    <source>
        <strain evidence="2 3">KT1a</strain>
    </source>
</reference>
<accession>A0ABP9YTE9</accession>
<proteinExistence type="predicted"/>
<feature type="region of interest" description="Disordered" evidence="1">
    <location>
        <begin position="383"/>
        <end position="405"/>
    </location>
</feature>
<name>A0ABP9YTE9_9FUNG</name>
<evidence type="ECO:0008006" key="4">
    <source>
        <dbReference type="Google" id="ProtNLM"/>
    </source>
</evidence>
<sequence>MSSNPIERSIQQELDAYSEAFKASLDNFTKWLKSERRSSTPPPSLNHEDPFSPSSDECASIGSPVLSGNDGHNIVSIDNVMFTQPKTDTHRSQDLYKTKDKENNNNNQILFPAFNSNNNNTDDAWTSHCNTTVRSYKLPEITFTGCILKSTLEKTQLRVPEIITEGLLVNKFLDEFESHIKQTNLNIEEHWYGLLEITFKGVRDRHIGLYVWFKKRLYEGLPWSSAKAIMKHQLGFESCNSKKTIKEALASYRQGVRESFDVFFNRFQSYVVACKALSLYPDHVLIYHFIFNVHTEVYNYIKECLHKQFELKARARTLPFPEEEYNSLSLGERDEINTLSRVPSSWEEFDTTIIFVNLRKLCLISQDATKRIVSQIYHRRVNREKKQERKGQSHRGGTKKIKTFA</sequence>
<feature type="compositionally biased region" description="Basic residues" evidence="1">
    <location>
        <begin position="392"/>
        <end position="405"/>
    </location>
</feature>
<evidence type="ECO:0000256" key="1">
    <source>
        <dbReference type="SAM" id="MobiDB-lite"/>
    </source>
</evidence>
<dbReference type="Proteomes" id="UP001473302">
    <property type="component" value="Unassembled WGS sequence"/>
</dbReference>
<gene>
    <name evidence="2" type="ORF">MFLAVUS_003514</name>
</gene>
<protein>
    <recommendedName>
        <fullName evidence="4">Retrotransposon gag domain-containing protein</fullName>
    </recommendedName>
</protein>
<comment type="caution">
    <text evidence="2">The sequence shown here is derived from an EMBL/GenBank/DDBJ whole genome shotgun (WGS) entry which is preliminary data.</text>
</comment>
<organism evidence="2 3">
    <name type="scientific">Mucor flavus</name>
    <dbReference type="NCBI Taxonomy" id="439312"/>
    <lineage>
        <taxon>Eukaryota</taxon>
        <taxon>Fungi</taxon>
        <taxon>Fungi incertae sedis</taxon>
        <taxon>Mucoromycota</taxon>
        <taxon>Mucoromycotina</taxon>
        <taxon>Mucoromycetes</taxon>
        <taxon>Mucorales</taxon>
        <taxon>Mucorineae</taxon>
        <taxon>Mucoraceae</taxon>
        <taxon>Mucor</taxon>
    </lineage>
</organism>
<dbReference type="EMBL" id="BAABUK010000006">
    <property type="protein sequence ID" value="GAA5810095.1"/>
    <property type="molecule type" value="Genomic_DNA"/>
</dbReference>
<feature type="region of interest" description="Disordered" evidence="1">
    <location>
        <begin position="34"/>
        <end position="63"/>
    </location>
</feature>
<evidence type="ECO:0000313" key="2">
    <source>
        <dbReference type="EMBL" id="GAA5810095.1"/>
    </source>
</evidence>
<keyword evidence="3" id="KW-1185">Reference proteome</keyword>